<evidence type="ECO:0000256" key="4">
    <source>
        <dbReference type="ARBA" id="ARBA00022741"/>
    </source>
</evidence>
<evidence type="ECO:0000256" key="11">
    <source>
        <dbReference type="ARBA" id="ARBA00048988"/>
    </source>
</evidence>
<keyword evidence="8 12" id="KW-0067">ATP-binding</keyword>
<dbReference type="Pfam" id="PF00270">
    <property type="entry name" value="DEAD"/>
    <property type="match status" value="1"/>
</dbReference>
<dbReference type="Pfam" id="PF18074">
    <property type="entry name" value="PriA_C"/>
    <property type="match status" value="1"/>
</dbReference>
<dbReference type="OrthoDB" id="9759544at2"/>
<dbReference type="NCBIfam" id="TIGR00595">
    <property type="entry name" value="priA"/>
    <property type="match status" value="1"/>
</dbReference>
<comment type="cofactor">
    <cofactor evidence="12">
        <name>Zn(2+)</name>
        <dbReference type="ChEBI" id="CHEBI:29105"/>
    </cofactor>
    <text evidence="12">Binds 2 zinc ions per subunit.</text>
</comment>
<comment type="similarity">
    <text evidence="12">Belongs to the helicase family. PriA subfamily.</text>
</comment>
<keyword evidence="10 12" id="KW-0413">Isomerase</keyword>
<keyword evidence="4 12" id="KW-0547">Nucleotide-binding</keyword>
<dbReference type="GO" id="GO:0006270">
    <property type="term" value="P:DNA replication initiation"/>
    <property type="evidence" value="ECO:0007669"/>
    <property type="project" value="TreeGrafter"/>
</dbReference>
<organism evidence="14 15">
    <name type="scientific">Candidatus Chlamydia sanziniae</name>
    <dbReference type="NCBI Taxonomy" id="1806891"/>
    <lineage>
        <taxon>Bacteria</taxon>
        <taxon>Pseudomonadati</taxon>
        <taxon>Chlamydiota</taxon>
        <taxon>Chlamydiia</taxon>
        <taxon>Chlamydiales</taxon>
        <taxon>Chlamydiaceae</taxon>
        <taxon>Chlamydia/Chlamydophila group</taxon>
        <taxon>Chlamydia</taxon>
    </lineage>
</organism>
<evidence type="ECO:0000313" key="14">
    <source>
        <dbReference type="EMBL" id="ANH78721.1"/>
    </source>
</evidence>
<keyword evidence="1 12" id="KW-0639">Primosome</keyword>
<dbReference type="EMBL" id="CP014639">
    <property type="protein sequence ID" value="ANH78721.1"/>
    <property type="molecule type" value="Genomic_DNA"/>
</dbReference>
<gene>
    <name evidence="12" type="primary">priA</name>
    <name evidence="14" type="ORF">Cs308_0551</name>
</gene>
<keyword evidence="15" id="KW-1185">Reference proteome</keyword>
<dbReference type="CDD" id="cd18804">
    <property type="entry name" value="SF2_C_priA"/>
    <property type="match status" value="1"/>
</dbReference>
<evidence type="ECO:0000313" key="15">
    <source>
        <dbReference type="Proteomes" id="UP000078162"/>
    </source>
</evidence>
<keyword evidence="7 12" id="KW-0862">Zinc</keyword>
<evidence type="ECO:0000256" key="9">
    <source>
        <dbReference type="ARBA" id="ARBA00023125"/>
    </source>
</evidence>
<dbReference type="AlphaFoldDB" id="A0A1A9HWB9"/>
<dbReference type="Proteomes" id="UP000078162">
    <property type="component" value="Chromosome"/>
</dbReference>
<comment type="catalytic activity">
    <reaction evidence="11 12">
        <text>ATP + H2O = ADP + phosphate + H(+)</text>
        <dbReference type="Rhea" id="RHEA:13065"/>
        <dbReference type="ChEBI" id="CHEBI:15377"/>
        <dbReference type="ChEBI" id="CHEBI:15378"/>
        <dbReference type="ChEBI" id="CHEBI:30616"/>
        <dbReference type="ChEBI" id="CHEBI:43474"/>
        <dbReference type="ChEBI" id="CHEBI:456216"/>
        <dbReference type="EC" id="5.6.2.4"/>
    </reaction>
</comment>
<protein>
    <recommendedName>
        <fullName evidence="12">Replication restart protein PriA</fullName>
    </recommendedName>
    <alternativeName>
        <fullName evidence="12">ATP-dependent DNA helicase PriA</fullName>
        <ecNumber evidence="12">5.6.2.4</ecNumber>
    </alternativeName>
    <alternativeName>
        <fullName evidence="12">DNA 3'-5' helicase PriA</fullName>
    </alternativeName>
</protein>
<dbReference type="PROSITE" id="PS51192">
    <property type="entry name" value="HELICASE_ATP_BIND_1"/>
    <property type="match status" value="1"/>
</dbReference>
<dbReference type="InterPro" id="IPR014001">
    <property type="entry name" value="Helicase_ATP-bd"/>
</dbReference>
<dbReference type="PANTHER" id="PTHR30580">
    <property type="entry name" value="PRIMOSOMAL PROTEIN N"/>
    <property type="match status" value="1"/>
</dbReference>
<dbReference type="GO" id="GO:0006302">
    <property type="term" value="P:double-strand break repair"/>
    <property type="evidence" value="ECO:0007669"/>
    <property type="project" value="InterPro"/>
</dbReference>
<dbReference type="InterPro" id="IPR041222">
    <property type="entry name" value="PriA_3primeBD"/>
</dbReference>
<dbReference type="GO" id="GO:0006269">
    <property type="term" value="P:DNA replication, synthesis of primer"/>
    <property type="evidence" value="ECO:0007669"/>
    <property type="project" value="UniProtKB-KW"/>
</dbReference>
<keyword evidence="5 12" id="KW-0378">Hydrolase</keyword>
<sequence length="749" mass="83986">MGHTEPSTFRLYAEVIVASNINKTLDYGIPKDFEFITRGTGIIIFLRGTKKIGVIHKVKTSTACKYVLPILGVLDSEVTLSKDLLDLMFWMSRYYFAPLGKTLRLFLPDVSSNTIQPKQHYRVLLKQSKAKIRELVQQLKKDHPGQASVLTTLLNCSSPPRLSVLMEHAKVSQSPITSLNKLGVLEIIDASKLEIQEDKLSFFLSDHTILHPEQQSAIDKVTESLAASQFHTHLLFGITGSGKTEVYLRTISKAHSQGKSAILLVPEITLTIQTLTLFKARFGKAVGVLHHKLSDSDKSRVWREAAKGTIRILIGPRSALFCPMKNLGLIIVDEEHDSAYKQTESSPCYHARDVAVMRGKLSDATVVLGSATPSLESYTNALSGKYTLLILSSRAVAIHLPKVSLINMNLEREKSKKKILFSQLVLKKIEQRLEAGEQTLIFFNRRGYHTSVSCASCKHTLKCSHCDMVLTFHKYANVLLCHLCNSSPKNLPKSCPQCLGTMTLQYRGSGTEKIEKVLHQIFPQMRIVRIDSDTTKIKGSHESLLKQFATGKADLLIGTQMIAKGMHFPGVTLAAILNGDSGLYIPDFRASEQVFQLITQVAGRSGRSHLPGEILIQSFLPDHATIRCAIQQNYVIFYEQEIPGRALCDYPPFTRLVRCIFIGKCPKHTWCEAKRVHMLLRTLLENTTHLMQVTPCGHFKIKDVFRYQFLIKSKQVLPVNKKLHEALLLAKLSPKVKFMIDVDPITTFF</sequence>
<dbReference type="GO" id="GO:0003677">
    <property type="term" value="F:DNA binding"/>
    <property type="evidence" value="ECO:0007669"/>
    <property type="project" value="UniProtKB-UniRule"/>
</dbReference>
<dbReference type="KEGG" id="csaz:Cs308_0551"/>
<dbReference type="Gene3D" id="3.40.1440.60">
    <property type="entry name" value="PriA, 3(prime) DNA-binding domain"/>
    <property type="match status" value="1"/>
</dbReference>
<dbReference type="InterPro" id="IPR041236">
    <property type="entry name" value="PriA_C"/>
</dbReference>
<feature type="domain" description="Helicase ATP-binding" evidence="13">
    <location>
        <begin position="224"/>
        <end position="391"/>
    </location>
</feature>
<proteinExistence type="inferred from homology"/>
<dbReference type="NCBIfam" id="NF004066">
    <property type="entry name" value="PRK05580.1-3"/>
    <property type="match status" value="1"/>
</dbReference>
<dbReference type="InterPro" id="IPR042115">
    <property type="entry name" value="PriA_3primeBD_sf"/>
</dbReference>
<dbReference type="FunFam" id="3.40.50.300:FF:000489">
    <property type="entry name" value="Primosome assembly protein PriA"/>
    <property type="match status" value="1"/>
</dbReference>
<evidence type="ECO:0000256" key="10">
    <source>
        <dbReference type="ARBA" id="ARBA00023235"/>
    </source>
</evidence>
<name>A0A1A9HWB9_9CHLA</name>
<dbReference type="GO" id="GO:0008270">
    <property type="term" value="F:zinc ion binding"/>
    <property type="evidence" value="ECO:0007669"/>
    <property type="project" value="UniProtKB-UniRule"/>
</dbReference>
<evidence type="ECO:0000256" key="12">
    <source>
        <dbReference type="HAMAP-Rule" id="MF_00983"/>
    </source>
</evidence>
<feature type="binding site" evidence="12">
    <location>
        <position position="495"/>
    </location>
    <ligand>
        <name>Zn(2+)</name>
        <dbReference type="ChEBI" id="CHEBI:29105"/>
        <label>1</label>
    </ligand>
</feature>
<evidence type="ECO:0000256" key="3">
    <source>
        <dbReference type="ARBA" id="ARBA00022723"/>
    </source>
</evidence>
<comment type="catalytic activity">
    <reaction evidence="12">
        <text>Couples ATP hydrolysis with the unwinding of duplex DNA by translocating in the 3'-5' direction.</text>
        <dbReference type="EC" id="5.6.2.4"/>
    </reaction>
</comment>
<feature type="binding site" evidence="12">
    <location>
        <position position="484"/>
    </location>
    <ligand>
        <name>Zn(2+)</name>
        <dbReference type="ChEBI" id="CHEBI:29105"/>
        <label>2</label>
    </ligand>
</feature>
<dbReference type="GO" id="GO:0043138">
    <property type="term" value="F:3'-5' DNA helicase activity"/>
    <property type="evidence" value="ECO:0007669"/>
    <property type="project" value="UniProtKB-EC"/>
</dbReference>
<feature type="binding site" evidence="12">
    <location>
        <position position="457"/>
    </location>
    <ligand>
        <name>Zn(2+)</name>
        <dbReference type="ChEBI" id="CHEBI:29105"/>
        <label>1</label>
    </ligand>
</feature>
<dbReference type="CDD" id="cd17929">
    <property type="entry name" value="DEXHc_priA"/>
    <property type="match status" value="1"/>
</dbReference>
<keyword evidence="9 12" id="KW-0238">DNA-binding</keyword>
<dbReference type="GO" id="GO:0016887">
    <property type="term" value="F:ATP hydrolysis activity"/>
    <property type="evidence" value="ECO:0007669"/>
    <property type="project" value="RHEA"/>
</dbReference>
<feature type="binding site" evidence="12">
    <location>
        <position position="454"/>
    </location>
    <ligand>
        <name>Zn(2+)</name>
        <dbReference type="ChEBI" id="CHEBI:29105"/>
        <label>1</label>
    </ligand>
</feature>
<comment type="subunit">
    <text evidence="12">Component of the replication restart primosome.</text>
</comment>
<evidence type="ECO:0000256" key="7">
    <source>
        <dbReference type="ARBA" id="ARBA00022833"/>
    </source>
</evidence>
<comment type="function">
    <text evidence="12">Initiates the restart of stalled replication forks, which reloads the replicative helicase on sites other than the origin of replication. Recognizes and binds to abandoned replication forks and remodels them to uncover a helicase loading site. Promotes assembly of the primosome at these replication forks.</text>
</comment>
<dbReference type="Pfam" id="PF00271">
    <property type="entry name" value="Helicase_C"/>
    <property type="match status" value="1"/>
</dbReference>
<dbReference type="HAMAP" id="MF_00983">
    <property type="entry name" value="PriA"/>
    <property type="match status" value="1"/>
</dbReference>
<feature type="binding site" evidence="12">
    <location>
        <position position="498"/>
    </location>
    <ligand>
        <name>Zn(2+)</name>
        <dbReference type="ChEBI" id="CHEBI:29105"/>
        <label>1</label>
    </ligand>
</feature>
<evidence type="ECO:0000259" key="13">
    <source>
        <dbReference type="PROSITE" id="PS51192"/>
    </source>
</evidence>
<dbReference type="InterPro" id="IPR001650">
    <property type="entry name" value="Helicase_C-like"/>
</dbReference>
<dbReference type="EC" id="5.6.2.4" evidence="12"/>
<feature type="binding site" evidence="12">
    <location>
        <position position="466"/>
    </location>
    <ligand>
        <name>Zn(2+)</name>
        <dbReference type="ChEBI" id="CHEBI:29105"/>
        <label>2</label>
    </ligand>
</feature>
<dbReference type="SUPFAM" id="SSF52540">
    <property type="entry name" value="P-loop containing nucleoside triphosphate hydrolases"/>
    <property type="match status" value="2"/>
</dbReference>
<dbReference type="PANTHER" id="PTHR30580:SF0">
    <property type="entry name" value="PRIMOSOMAL PROTEIN N"/>
    <property type="match status" value="1"/>
</dbReference>
<keyword evidence="2 12" id="KW-0235">DNA replication</keyword>
<dbReference type="STRING" id="1806891.Cs308_0551"/>
<keyword evidence="3 12" id="KW-0479">Metal-binding</keyword>
<evidence type="ECO:0000256" key="2">
    <source>
        <dbReference type="ARBA" id="ARBA00022705"/>
    </source>
</evidence>
<reference evidence="14 15" key="1">
    <citation type="submission" date="2016-03" db="EMBL/GenBank/DDBJ databases">
        <title>Culture-independent genomics supports pathogen discovery for uncultivable bacteria within the genus Chlamydia.</title>
        <authorList>
            <person name="Taylor-Brown A."/>
            <person name="Bachmann N.L."/>
            <person name="Borel N."/>
            <person name="Polkinghorne A."/>
        </authorList>
    </citation>
    <scope>NUCLEOTIDE SEQUENCE [LARGE SCALE GENOMIC DNA]</scope>
    <source>
        <strain evidence="14 15">2742-308</strain>
    </source>
</reference>
<dbReference type="InterPro" id="IPR005259">
    <property type="entry name" value="PriA"/>
</dbReference>
<dbReference type="GO" id="GO:1990077">
    <property type="term" value="C:primosome complex"/>
    <property type="evidence" value="ECO:0007669"/>
    <property type="project" value="UniProtKB-UniRule"/>
</dbReference>
<feature type="binding site" evidence="12">
    <location>
        <position position="463"/>
    </location>
    <ligand>
        <name>Zn(2+)</name>
        <dbReference type="ChEBI" id="CHEBI:29105"/>
        <label>2</label>
    </ligand>
</feature>
<evidence type="ECO:0000256" key="6">
    <source>
        <dbReference type="ARBA" id="ARBA00022806"/>
    </source>
</evidence>
<dbReference type="RefSeq" id="WP_066482249.1">
    <property type="nucleotide sequence ID" value="NZ_CP014639.1"/>
</dbReference>
<dbReference type="SMART" id="SM00490">
    <property type="entry name" value="HELICc"/>
    <property type="match status" value="1"/>
</dbReference>
<dbReference type="GO" id="GO:0006310">
    <property type="term" value="P:DNA recombination"/>
    <property type="evidence" value="ECO:0007669"/>
    <property type="project" value="InterPro"/>
</dbReference>
<dbReference type="InterPro" id="IPR027417">
    <property type="entry name" value="P-loop_NTPase"/>
</dbReference>
<evidence type="ECO:0000256" key="8">
    <source>
        <dbReference type="ARBA" id="ARBA00022840"/>
    </source>
</evidence>
<dbReference type="Pfam" id="PF17764">
    <property type="entry name" value="PriA_3primeBD"/>
    <property type="match status" value="1"/>
</dbReference>
<dbReference type="SMART" id="SM00487">
    <property type="entry name" value="DEXDc"/>
    <property type="match status" value="1"/>
</dbReference>
<evidence type="ECO:0000256" key="5">
    <source>
        <dbReference type="ARBA" id="ARBA00022801"/>
    </source>
</evidence>
<feature type="binding site" evidence="12">
    <location>
        <position position="481"/>
    </location>
    <ligand>
        <name>Zn(2+)</name>
        <dbReference type="ChEBI" id="CHEBI:29105"/>
        <label>2</label>
    </ligand>
</feature>
<dbReference type="GO" id="GO:0005524">
    <property type="term" value="F:ATP binding"/>
    <property type="evidence" value="ECO:0007669"/>
    <property type="project" value="UniProtKB-UniRule"/>
</dbReference>
<accession>A0A1A9HWB9</accession>
<dbReference type="PATRIC" id="fig|1806891.3.peg.543"/>
<dbReference type="Gene3D" id="3.40.50.300">
    <property type="entry name" value="P-loop containing nucleotide triphosphate hydrolases"/>
    <property type="match status" value="2"/>
</dbReference>
<dbReference type="InterPro" id="IPR011545">
    <property type="entry name" value="DEAD/DEAH_box_helicase_dom"/>
</dbReference>
<keyword evidence="6 12" id="KW-0347">Helicase</keyword>
<evidence type="ECO:0000256" key="1">
    <source>
        <dbReference type="ARBA" id="ARBA00022515"/>
    </source>
</evidence>